<evidence type="ECO:0000313" key="2">
    <source>
        <dbReference type="EMBL" id="KAL3270845.1"/>
    </source>
</evidence>
<protein>
    <submittedName>
        <fullName evidence="2">Uncharacterized protein</fullName>
    </submittedName>
</protein>
<dbReference type="EMBL" id="JABFTP020000042">
    <property type="protein sequence ID" value="KAL3270845.1"/>
    <property type="molecule type" value="Genomic_DNA"/>
</dbReference>
<evidence type="ECO:0000313" key="3">
    <source>
        <dbReference type="Proteomes" id="UP001516400"/>
    </source>
</evidence>
<name>A0ABD2MXC5_9CUCU</name>
<dbReference type="AlphaFoldDB" id="A0ABD2MXC5"/>
<gene>
    <name evidence="2" type="ORF">HHI36_021363</name>
</gene>
<evidence type="ECO:0000256" key="1">
    <source>
        <dbReference type="SAM" id="Coils"/>
    </source>
</evidence>
<keyword evidence="3" id="KW-1185">Reference proteome</keyword>
<reference evidence="2 3" key="1">
    <citation type="journal article" date="2021" name="BMC Biol.">
        <title>Horizontally acquired antibacterial genes associated with adaptive radiation of ladybird beetles.</title>
        <authorList>
            <person name="Li H.S."/>
            <person name="Tang X.F."/>
            <person name="Huang Y.H."/>
            <person name="Xu Z.Y."/>
            <person name="Chen M.L."/>
            <person name="Du X.Y."/>
            <person name="Qiu B.Y."/>
            <person name="Chen P.T."/>
            <person name="Zhang W."/>
            <person name="Slipinski A."/>
            <person name="Escalona H.E."/>
            <person name="Waterhouse R.M."/>
            <person name="Zwick A."/>
            <person name="Pang H."/>
        </authorList>
    </citation>
    <scope>NUCLEOTIDE SEQUENCE [LARGE SCALE GENOMIC DNA]</scope>
    <source>
        <strain evidence="2">SYSU2018</strain>
    </source>
</reference>
<dbReference type="Pfam" id="PF02996">
    <property type="entry name" value="Prefoldin"/>
    <property type="match status" value="1"/>
</dbReference>
<keyword evidence="1" id="KW-0175">Coiled coil</keyword>
<organism evidence="2 3">
    <name type="scientific">Cryptolaemus montrouzieri</name>
    <dbReference type="NCBI Taxonomy" id="559131"/>
    <lineage>
        <taxon>Eukaryota</taxon>
        <taxon>Metazoa</taxon>
        <taxon>Ecdysozoa</taxon>
        <taxon>Arthropoda</taxon>
        <taxon>Hexapoda</taxon>
        <taxon>Insecta</taxon>
        <taxon>Pterygota</taxon>
        <taxon>Neoptera</taxon>
        <taxon>Endopterygota</taxon>
        <taxon>Coleoptera</taxon>
        <taxon>Polyphaga</taxon>
        <taxon>Cucujiformia</taxon>
        <taxon>Coccinelloidea</taxon>
        <taxon>Coccinellidae</taxon>
        <taxon>Scymninae</taxon>
        <taxon>Scymnini</taxon>
        <taxon>Cryptolaemus</taxon>
    </lineage>
</organism>
<sequence length="169" mass="19640">MNENVLKTISDRNEFVQHLQNDLSKNEENQTEKKVQIEKLTETIKNLKFLGSQPEWDSIIPLGKRIYIPGKIIHTGEYLLEKKSYPYSFNVLATIEQTVDCLEEKKEVCEEHLEKYGDIERQLKERMELLGGIDGKSDNVCDLPEKIMSDKGVAVRVGEFYEILEFEDN</sequence>
<comment type="caution">
    <text evidence="2">The sequence shown here is derived from an EMBL/GenBank/DDBJ whole genome shotgun (WGS) entry which is preliminary data.</text>
</comment>
<dbReference type="Proteomes" id="UP001516400">
    <property type="component" value="Unassembled WGS sequence"/>
</dbReference>
<proteinExistence type="predicted"/>
<dbReference type="SUPFAM" id="SSF46579">
    <property type="entry name" value="Prefoldin"/>
    <property type="match status" value="1"/>
</dbReference>
<dbReference type="InterPro" id="IPR009053">
    <property type="entry name" value="Prefoldin"/>
</dbReference>
<accession>A0ABD2MXC5</accession>
<dbReference type="Gene3D" id="1.10.287.370">
    <property type="match status" value="1"/>
</dbReference>
<dbReference type="InterPro" id="IPR004127">
    <property type="entry name" value="Prefoldin_subunit_alpha"/>
</dbReference>
<feature type="coiled-coil region" evidence="1">
    <location>
        <begin position="92"/>
        <end position="122"/>
    </location>
</feature>